<reference evidence="1" key="1">
    <citation type="journal article" date="2014" name="Front. Microbiol.">
        <title>High frequency of phylogenetically diverse reductive dehalogenase-homologous genes in deep subseafloor sedimentary metagenomes.</title>
        <authorList>
            <person name="Kawai M."/>
            <person name="Futagami T."/>
            <person name="Toyoda A."/>
            <person name="Takaki Y."/>
            <person name="Nishi S."/>
            <person name="Hori S."/>
            <person name="Arai W."/>
            <person name="Tsubouchi T."/>
            <person name="Morono Y."/>
            <person name="Uchiyama I."/>
            <person name="Ito T."/>
            <person name="Fujiyama A."/>
            <person name="Inagaki F."/>
            <person name="Takami H."/>
        </authorList>
    </citation>
    <scope>NUCLEOTIDE SEQUENCE</scope>
    <source>
        <strain evidence="1">Expedition CK06-06</strain>
    </source>
</reference>
<dbReference type="InterPro" id="IPR011050">
    <property type="entry name" value="Pectin_lyase_fold/virulence"/>
</dbReference>
<dbReference type="AlphaFoldDB" id="X0W3Z2"/>
<feature type="non-terminal residue" evidence="1">
    <location>
        <position position="1"/>
    </location>
</feature>
<dbReference type="SUPFAM" id="SSF51126">
    <property type="entry name" value="Pectin lyase-like"/>
    <property type="match status" value="1"/>
</dbReference>
<dbReference type="EMBL" id="BARS01035392">
    <property type="protein sequence ID" value="GAG18017.1"/>
    <property type="molecule type" value="Genomic_DNA"/>
</dbReference>
<comment type="caution">
    <text evidence="1">The sequence shown here is derived from an EMBL/GenBank/DDBJ whole genome shotgun (WGS) entry which is preliminary data.</text>
</comment>
<dbReference type="InterPro" id="IPR012334">
    <property type="entry name" value="Pectin_lyas_fold"/>
</dbReference>
<gene>
    <name evidence="1" type="ORF">S01H1_54533</name>
</gene>
<protein>
    <submittedName>
        <fullName evidence="1">Uncharacterized protein</fullName>
    </submittedName>
</protein>
<sequence>GGSTETLNINGSITLIEEKIFGSNLVVAGLSYAMVRWFAVGDGSADDTIGIQNCINSLSDNSRVTFNGGNYLSTRINIDTKNNVIFEGNGSTIQLSYGVSFTALFDIDGCQELDISGFDFVGTSDTDPLCNDDYRAIDVRSSSFTKIHHNTFSKISSNGIFARILNGGNLVEGVLITDNTFKDFSYDQTTPNQSAVTLSEDAEYSIVSNNFFFRVPSAIRFIDGANSSFINNMVLNSNGDNWDGTLLSDRAAVFATFT</sequence>
<evidence type="ECO:0000313" key="1">
    <source>
        <dbReference type="EMBL" id="GAG18017.1"/>
    </source>
</evidence>
<dbReference type="Gene3D" id="2.160.20.10">
    <property type="entry name" value="Single-stranded right-handed beta-helix, Pectin lyase-like"/>
    <property type="match status" value="1"/>
</dbReference>
<organism evidence="1">
    <name type="scientific">marine sediment metagenome</name>
    <dbReference type="NCBI Taxonomy" id="412755"/>
    <lineage>
        <taxon>unclassified sequences</taxon>
        <taxon>metagenomes</taxon>
        <taxon>ecological metagenomes</taxon>
    </lineage>
</organism>
<name>X0W3Z2_9ZZZZ</name>
<proteinExistence type="predicted"/>
<feature type="non-terminal residue" evidence="1">
    <location>
        <position position="258"/>
    </location>
</feature>
<accession>X0W3Z2</accession>